<feature type="transmembrane region" description="Helical" evidence="7">
    <location>
        <begin position="136"/>
        <end position="152"/>
    </location>
</feature>
<dbReference type="SUPFAM" id="SSF161098">
    <property type="entry name" value="MetI-like"/>
    <property type="match status" value="1"/>
</dbReference>
<keyword evidence="9" id="KW-1185">Reference proteome</keyword>
<dbReference type="PANTHER" id="PTHR30043:SF1">
    <property type="entry name" value="ABC TRANSPORT SYSTEM PERMEASE PROTEIN P69"/>
    <property type="match status" value="1"/>
</dbReference>
<feature type="transmembrane region" description="Helical" evidence="7">
    <location>
        <begin position="95"/>
        <end position="115"/>
    </location>
</feature>
<dbReference type="PANTHER" id="PTHR30043">
    <property type="entry name" value="PHOSPHONATES TRANSPORT SYSTEM PERMEASE PROTEIN"/>
    <property type="match status" value="1"/>
</dbReference>
<evidence type="ECO:0000256" key="2">
    <source>
        <dbReference type="ARBA" id="ARBA00022448"/>
    </source>
</evidence>
<evidence type="ECO:0000256" key="7">
    <source>
        <dbReference type="SAM" id="Phobius"/>
    </source>
</evidence>
<evidence type="ECO:0000256" key="6">
    <source>
        <dbReference type="ARBA" id="ARBA00023136"/>
    </source>
</evidence>
<dbReference type="InterPro" id="IPR035906">
    <property type="entry name" value="MetI-like_sf"/>
</dbReference>
<organism evidence="8 9">
    <name type="scientific">Campylobacter suis</name>
    <dbReference type="NCBI Taxonomy" id="2790657"/>
    <lineage>
        <taxon>Bacteria</taxon>
        <taxon>Pseudomonadati</taxon>
        <taxon>Campylobacterota</taxon>
        <taxon>Epsilonproteobacteria</taxon>
        <taxon>Campylobacterales</taxon>
        <taxon>Campylobacteraceae</taxon>
        <taxon>Campylobacter</taxon>
    </lineage>
</organism>
<feature type="transmembrane region" description="Helical" evidence="7">
    <location>
        <begin position="158"/>
        <end position="177"/>
    </location>
</feature>
<comment type="caution">
    <text evidence="8">The sequence shown here is derived from an EMBL/GenBank/DDBJ whole genome shotgun (WGS) entry which is preliminary data.</text>
</comment>
<keyword evidence="5 7" id="KW-1133">Transmembrane helix</keyword>
<accession>A0ABM8Q944</accession>
<gene>
    <name evidence="8" type="primary">phnE_1</name>
    <name evidence="8" type="ORF">LMG8286_01757</name>
</gene>
<protein>
    <submittedName>
        <fullName evidence="8">Phosphate-import permease protein PhnE</fullName>
    </submittedName>
</protein>
<dbReference type="Proteomes" id="UP000789359">
    <property type="component" value="Unassembled WGS sequence"/>
</dbReference>
<evidence type="ECO:0000256" key="1">
    <source>
        <dbReference type="ARBA" id="ARBA00004651"/>
    </source>
</evidence>
<dbReference type="Gene3D" id="1.10.3720.10">
    <property type="entry name" value="MetI-like"/>
    <property type="match status" value="1"/>
</dbReference>
<evidence type="ECO:0000256" key="5">
    <source>
        <dbReference type="ARBA" id="ARBA00022989"/>
    </source>
</evidence>
<keyword evidence="2" id="KW-0813">Transport</keyword>
<name>A0ABM8Q944_9BACT</name>
<keyword evidence="4 7" id="KW-0812">Transmembrane</keyword>
<dbReference type="RefSeq" id="WP_230057491.1">
    <property type="nucleotide sequence ID" value="NZ_CAJHOE010000008.1"/>
</dbReference>
<reference evidence="8 9" key="1">
    <citation type="submission" date="2020-11" db="EMBL/GenBank/DDBJ databases">
        <authorList>
            <person name="Peeters C."/>
        </authorList>
    </citation>
    <scope>NUCLEOTIDE SEQUENCE [LARGE SCALE GENOMIC DNA]</scope>
    <source>
        <strain evidence="8 9">LMG 8286</strain>
    </source>
</reference>
<proteinExistence type="predicted"/>
<keyword evidence="3" id="KW-1003">Cell membrane</keyword>
<evidence type="ECO:0000256" key="3">
    <source>
        <dbReference type="ARBA" id="ARBA00022475"/>
    </source>
</evidence>
<feature type="transmembrane region" description="Helical" evidence="7">
    <location>
        <begin position="21"/>
        <end position="40"/>
    </location>
</feature>
<dbReference type="EMBL" id="CAJHOE010000008">
    <property type="protein sequence ID" value="CAD7289327.1"/>
    <property type="molecule type" value="Genomic_DNA"/>
</dbReference>
<comment type="subcellular location">
    <subcellularLocation>
        <location evidence="1">Cell membrane</location>
        <topology evidence="1">Multi-pass membrane protein</topology>
    </subcellularLocation>
</comment>
<keyword evidence="6 7" id="KW-0472">Membrane</keyword>
<sequence>MSFQNSSNLSVENLKQGSTPFKPFTLFVIAVVAIVIIQSWKDTQMSFSALFNGWDYMLSYISGNPQIQGSSYFPPNTESKDIIKYIKSIIETVQMAIIAIVISIVLAVPLSYMSSRNILEILIPGQGIIHKGVKKFIYFIATLIANICRSINEVVWALIFVSAVGLGPMAGILALGIHTSGVLSKLLSEG</sequence>
<evidence type="ECO:0000313" key="9">
    <source>
        <dbReference type="Proteomes" id="UP000789359"/>
    </source>
</evidence>
<evidence type="ECO:0000256" key="4">
    <source>
        <dbReference type="ARBA" id="ARBA00022692"/>
    </source>
</evidence>
<evidence type="ECO:0000313" key="8">
    <source>
        <dbReference type="EMBL" id="CAD7289327.1"/>
    </source>
</evidence>